<dbReference type="InterPro" id="IPR036612">
    <property type="entry name" value="KH_dom_type_1_sf"/>
</dbReference>
<feature type="domain" description="K Homology" evidence="4">
    <location>
        <begin position="144"/>
        <end position="213"/>
    </location>
</feature>
<feature type="non-terminal residue" evidence="6">
    <location>
        <position position="247"/>
    </location>
</feature>
<dbReference type="Proteomes" id="UP000285301">
    <property type="component" value="Unassembled WGS sequence"/>
</dbReference>
<dbReference type="GO" id="GO:0003723">
    <property type="term" value="F:RNA binding"/>
    <property type="evidence" value="ECO:0007669"/>
    <property type="project" value="UniProtKB-UniRule"/>
</dbReference>
<feature type="transmembrane region" description="Helical" evidence="3">
    <location>
        <begin position="34"/>
        <end position="54"/>
    </location>
</feature>
<reference evidence="6 7" key="1">
    <citation type="journal article" date="2018" name="Gigascience">
        <title>Genomes of trombidid mites reveal novel predicted allergens and laterally-transferred genes associated with secondary metabolism.</title>
        <authorList>
            <person name="Dong X."/>
            <person name="Chaisiri K."/>
            <person name="Xia D."/>
            <person name="Armstrong S.D."/>
            <person name="Fang Y."/>
            <person name="Donnelly M.J."/>
            <person name="Kadowaki T."/>
            <person name="McGarry J.W."/>
            <person name="Darby A.C."/>
            <person name="Makepeace B.L."/>
        </authorList>
    </citation>
    <scope>NUCLEOTIDE SEQUENCE [LARGE SCALE GENOMIC DNA]</scope>
    <source>
        <strain evidence="6">UoL-WK</strain>
    </source>
</reference>
<evidence type="ECO:0000256" key="3">
    <source>
        <dbReference type="SAM" id="Phobius"/>
    </source>
</evidence>
<evidence type="ECO:0000313" key="6">
    <source>
        <dbReference type="EMBL" id="RWS06088.1"/>
    </source>
</evidence>
<evidence type="ECO:0000313" key="7">
    <source>
        <dbReference type="Proteomes" id="UP000285301"/>
    </source>
</evidence>
<evidence type="ECO:0000256" key="2">
    <source>
        <dbReference type="PROSITE-ProRule" id="PRU00117"/>
    </source>
</evidence>
<keyword evidence="3" id="KW-1133">Transmembrane helix</keyword>
<dbReference type="InterPro" id="IPR004087">
    <property type="entry name" value="KH_dom"/>
</dbReference>
<dbReference type="EMBL" id="NCKU01004346">
    <property type="protein sequence ID" value="RWS06084.1"/>
    <property type="molecule type" value="Genomic_DNA"/>
</dbReference>
<organism evidence="6 7">
    <name type="scientific">Dinothrombium tinctorium</name>
    <dbReference type="NCBI Taxonomy" id="1965070"/>
    <lineage>
        <taxon>Eukaryota</taxon>
        <taxon>Metazoa</taxon>
        <taxon>Ecdysozoa</taxon>
        <taxon>Arthropoda</taxon>
        <taxon>Chelicerata</taxon>
        <taxon>Arachnida</taxon>
        <taxon>Acari</taxon>
        <taxon>Acariformes</taxon>
        <taxon>Trombidiformes</taxon>
        <taxon>Prostigmata</taxon>
        <taxon>Anystina</taxon>
        <taxon>Parasitengona</taxon>
        <taxon>Trombidioidea</taxon>
        <taxon>Trombidiidae</taxon>
        <taxon>Dinothrombium</taxon>
    </lineage>
</organism>
<reference evidence="6" key="2">
    <citation type="submission" date="2018-11" db="EMBL/GenBank/DDBJ databases">
        <title>Trombidioid mite genomics.</title>
        <authorList>
            <person name="Dong X."/>
        </authorList>
    </citation>
    <scope>NUCLEOTIDE SEQUENCE</scope>
    <source>
        <strain evidence="6">UoL-WK</strain>
    </source>
</reference>
<gene>
    <name evidence="6" type="ORF">B4U79_16245</name>
    <name evidence="5" type="ORF">B4U79_16246</name>
</gene>
<evidence type="ECO:0000259" key="4">
    <source>
        <dbReference type="SMART" id="SM00322"/>
    </source>
</evidence>
<dbReference type="Gene3D" id="3.30.1370.10">
    <property type="entry name" value="K Homology domain, type 1"/>
    <property type="match status" value="2"/>
</dbReference>
<protein>
    <submittedName>
        <fullName evidence="6">Tudor and KH domain-containing protein-like protein</fullName>
    </submittedName>
</protein>
<name>A0A3S3P699_9ACAR</name>
<keyword evidence="2" id="KW-0694">RNA-binding</keyword>
<dbReference type="EMBL" id="NCKU01004345">
    <property type="protein sequence ID" value="RWS06088.1"/>
    <property type="molecule type" value="Genomic_DNA"/>
</dbReference>
<dbReference type="STRING" id="1965070.A0A3S3P699"/>
<proteinExistence type="predicted"/>
<keyword evidence="3" id="KW-0472">Membrane</keyword>
<feature type="domain" description="K Homology" evidence="4">
    <location>
        <begin position="72"/>
        <end position="142"/>
    </location>
</feature>
<dbReference type="SUPFAM" id="SSF54791">
    <property type="entry name" value="Eukaryotic type KH-domain (KH-domain type I)"/>
    <property type="match status" value="2"/>
</dbReference>
<dbReference type="PROSITE" id="PS50084">
    <property type="entry name" value="KH_TYPE_1"/>
    <property type="match status" value="2"/>
</dbReference>
<dbReference type="InterPro" id="IPR004088">
    <property type="entry name" value="KH_dom_type_1"/>
</dbReference>
<keyword evidence="7" id="KW-1185">Reference proteome</keyword>
<sequence length="247" mass="27300">MYLNSLSSLGTRIKWTIVFNRLAQFQMEKLVKQVITGIGIAVGVTASCIALYLLMREEKDESEIWNDVRTTRQTFVKVKVPKDSIGAVIGRGGEMIKDIQEKTNTKVKFEDLCDSEMARNAVIRGTPEDVIEAEALIRKIILNQASVDQIFIPFEAIGFVIGKNGESIRNITEGSGAKVTIGRNTGKGPRAVTIKGSSQQIAIAKSLIDERLQMSELRNQRSRLDTTVQDLEKALGVDRNSITDTSV</sequence>
<dbReference type="GO" id="GO:0010468">
    <property type="term" value="P:regulation of gene expression"/>
    <property type="evidence" value="ECO:0007669"/>
    <property type="project" value="UniProtKB-ARBA"/>
</dbReference>
<accession>A0A3S3P699</accession>
<dbReference type="OrthoDB" id="9995375at2759"/>
<dbReference type="SMART" id="SM00322">
    <property type="entry name" value="KH"/>
    <property type="match status" value="2"/>
</dbReference>
<keyword evidence="3" id="KW-0812">Transmembrane</keyword>
<evidence type="ECO:0000256" key="1">
    <source>
        <dbReference type="ARBA" id="ARBA00022737"/>
    </source>
</evidence>
<keyword evidence="1" id="KW-0677">Repeat</keyword>
<comment type="caution">
    <text evidence="6">The sequence shown here is derived from an EMBL/GenBank/DDBJ whole genome shotgun (WGS) entry which is preliminary data.</text>
</comment>
<evidence type="ECO:0000313" key="5">
    <source>
        <dbReference type="EMBL" id="RWS06084.1"/>
    </source>
</evidence>
<dbReference type="PANTHER" id="PTHR10288">
    <property type="entry name" value="KH DOMAIN CONTAINING RNA BINDING PROTEIN"/>
    <property type="match status" value="1"/>
</dbReference>
<dbReference type="AlphaFoldDB" id="A0A3S3P699"/>
<dbReference type="Pfam" id="PF00013">
    <property type="entry name" value="KH_1"/>
    <property type="match status" value="2"/>
</dbReference>